<dbReference type="SMART" id="SM00981">
    <property type="entry name" value="THUMP"/>
    <property type="match status" value="1"/>
</dbReference>
<dbReference type="Pfam" id="PF02926">
    <property type="entry name" value="THUMP"/>
    <property type="match status" value="1"/>
</dbReference>
<dbReference type="PRINTS" id="PR00507">
    <property type="entry name" value="N12N6MTFRASE"/>
</dbReference>
<dbReference type="GO" id="GO:0070043">
    <property type="term" value="F:rRNA (guanine-N7-)-methyltransferase activity"/>
    <property type="evidence" value="ECO:0007669"/>
    <property type="project" value="TreeGrafter"/>
</dbReference>
<dbReference type="InterPro" id="IPR029063">
    <property type="entry name" value="SAM-dependent_MTases_sf"/>
</dbReference>
<comment type="caution">
    <text evidence="5">The sequence shown here is derived from an EMBL/GenBank/DDBJ whole genome shotgun (WGS) entry which is preliminary data.</text>
</comment>
<keyword evidence="6" id="KW-1185">Reference proteome</keyword>
<dbReference type="Proteomes" id="UP000440004">
    <property type="component" value="Unassembled WGS sequence"/>
</dbReference>
<dbReference type="Pfam" id="PF01170">
    <property type="entry name" value="UPF0020"/>
    <property type="match status" value="1"/>
</dbReference>
<reference evidence="5 6" key="1">
    <citation type="submission" date="2019-10" db="EMBL/GenBank/DDBJ databases">
        <title>Alkalibaculum tamaniensis sp.nov., a new alkaliphilic acetogen, isolated on methoxylated aromatics from a mud volcano.</title>
        <authorList>
            <person name="Khomyakova M.A."/>
            <person name="Merkel A.Y."/>
            <person name="Bonch-Osmolovskaya E.A."/>
            <person name="Slobodkin A.I."/>
        </authorList>
    </citation>
    <scope>NUCLEOTIDE SEQUENCE [LARGE SCALE GENOMIC DNA]</scope>
    <source>
        <strain evidence="5 6">M08DMB</strain>
    </source>
</reference>
<dbReference type="CDD" id="cd11715">
    <property type="entry name" value="THUMP_AdoMetMT"/>
    <property type="match status" value="1"/>
</dbReference>
<feature type="domain" description="THUMP" evidence="4">
    <location>
        <begin position="45"/>
        <end position="156"/>
    </location>
</feature>
<gene>
    <name evidence="5" type="ORF">GC105_04510</name>
</gene>
<dbReference type="RefSeq" id="WP_152802142.1">
    <property type="nucleotide sequence ID" value="NZ_WHNX01000005.1"/>
</dbReference>
<keyword evidence="1 5" id="KW-0489">Methyltransferase</keyword>
<dbReference type="SUPFAM" id="SSF53335">
    <property type="entry name" value="S-adenosyl-L-methionine-dependent methyltransferases"/>
    <property type="match status" value="1"/>
</dbReference>
<dbReference type="AlphaFoldDB" id="A0A6A7K6J3"/>
<dbReference type="Pfam" id="PF22020">
    <property type="entry name" value="RlmL_1st"/>
    <property type="match status" value="1"/>
</dbReference>
<evidence type="ECO:0000256" key="2">
    <source>
        <dbReference type="ARBA" id="ARBA00022679"/>
    </source>
</evidence>
<sequence length="391" mass="44417">MKNIELIATCTFGLEGILKEELKKLGYEDLITTDGRVEFKTDLKGIAISNIWLRTADRVLVKIAKFKATTFDELFEKTKACDWEKWITKDARFPVAKATSVKSKLFSKSDCQSIVKKAIVEKLKKKHNINWFEETGEEYPIFVNILKDEVTLSIDSSGTGLHKRGYRAKGNEAPLKETLAAAMVMMSRWTPDRILADPFCGSGTILIEAAMMGKNIPPGLNRSFNSQGWSAELKKAYTSVIQEAKEGINQKEFRILGSDIDSKAVSIAMSNAKIAQVDDVISFQKLDVFEFSSSKKYGIIITNPPYGERLSTKEDVEDLYKIMGKVFTKLENWSYFVLTGHLDFERYFGTRATKNRKLYNGNILTYLYQYYGKLPPRVWEVSDSAKEKKDL</sequence>
<dbReference type="PANTHER" id="PTHR47313">
    <property type="entry name" value="RIBOSOMAL RNA LARGE SUBUNIT METHYLTRANSFERASE K/L"/>
    <property type="match status" value="1"/>
</dbReference>
<dbReference type="PANTHER" id="PTHR47313:SF1">
    <property type="entry name" value="RIBOSOMAL RNA LARGE SUBUNIT METHYLTRANSFERASE K_L"/>
    <property type="match status" value="1"/>
</dbReference>
<dbReference type="GO" id="GO:0008990">
    <property type="term" value="F:rRNA (guanine-N2-)-methyltransferase activity"/>
    <property type="evidence" value="ECO:0007669"/>
    <property type="project" value="TreeGrafter"/>
</dbReference>
<organism evidence="5 6">
    <name type="scientific">Alkalibaculum sporogenes</name>
    <dbReference type="NCBI Taxonomy" id="2655001"/>
    <lineage>
        <taxon>Bacteria</taxon>
        <taxon>Bacillati</taxon>
        <taxon>Bacillota</taxon>
        <taxon>Clostridia</taxon>
        <taxon>Eubacteriales</taxon>
        <taxon>Eubacteriaceae</taxon>
        <taxon>Alkalibaculum</taxon>
    </lineage>
</organism>
<accession>A0A6A7K6J3</accession>
<dbReference type="PROSITE" id="PS01261">
    <property type="entry name" value="UPF0020"/>
    <property type="match status" value="1"/>
</dbReference>
<dbReference type="EMBL" id="WHNX01000005">
    <property type="protein sequence ID" value="MPW25050.1"/>
    <property type="molecule type" value="Genomic_DNA"/>
</dbReference>
<dbReference type="InterPro" id="IPR054170">
    <property type="entry name" value="RlmL_1st"/>
</dbReference>
<dbReference type="Gene3D" id="3.30.2130.30">
    <property type="match status" value="1"/>
</dbReference>
<protein>
    <submittedName>
        <fullName evidence="5">Methyltransferase</fullName>
    </submittedName>
</protein>
<keyword evidence="2 5" id="KW-0808">Transferase</keyword>
<evidence type="ECO:0000256" key="1">
    <source>
        <dbReference type="ARBA" id="ARBA00022603"/>
    </source>
</evidence>
<dbReference type="InterPro" id="IPR004114">
    <property type="entry name" value="THUMP_dom"/>
</dbReference>
<dbReference type="GO" id="GO:0003723">
    <property type="term" value="F:RNA binding"/>
    <property type="evidence" value="ECO:0007669"/>
    <property type="project" value="UniProtKB-UniRule"/>
</dbReference>
<proteinExistence type="predicted"/>
<dbReference type="InterPro" id="IPR053943">
    <property type="entry name" value="RlmKL-like_Mtase_CS"/>
</dbReference>
<evidence type="ECO:0000313" key="5">
    <source>
        <dbReference type="EMBL" id="MPW25050.1"/>
    </source>
</evidence>
<name>A0A6A7K6J3_9FIRM</name>
<dbReference type="InterPro" id="IPR002052">
    <property type="entry name" value="DNA_methylase_N6_adenine_CS"/>
</dbReference>
<dbReference type="PROSITE" id="PS51165">
    <property type="entry name" value="THUMP"/>
    <property type="match status" value="1"/>
</dbReference>
<dbReference type="PROSITE" id="PS00092">
    <property type="entry name" value="N6_MTASE"/>
    <property type="match status" value="1"/>
</dbReference>
<dbReference type="Gene3D" id="3.40.50.150">
    <property type="entry name" value="Vaccinia Virus protein VP39"/>
    <property type="match status" value="1"/>
</dbReference>
<dbReference type="InterPro" id="IPR000241">
    <property type="entry name" value="RlmKL-like_Mtase"/>
</dbReference>
<evidence type="ECO:0000256" key="3">
    <source>
        <dbReference type="PROSITE-ProRule" id="PRU00529"/>
    </source>
</evidence>
<evidence type="ECO:0000259" key="4">
    <source>
        <dbReference type="PROSITE" id="PS51165"/>
    </source>
</evidence>
<evidence type="ECO:0000313" key="6">
    <source>
        <dbReference type="Proteomes" id="UP000440004"/>
    </source>
</evidence>
<keyword evidence="3" id="KW-0694">RNA-binding</keyword>